<evidence type="ECO:0000313" key="1">
    <source>
        <dbReference type="EMBL" id="KKM02309.1"/>
    </source>
</evidence>
<dbReference type="EMBL" id="LAZR01016969">
    <property type="protein sequence ID" value="KKM02309.1"/>
    <property type="molecule type" value="Genomic_DNA"/>
</dbReference>
<gene>
    <name evidence="1" type="ORF">LCGC14_1785670</name>
</gene>
<protein>
    <submittedName>
        <fullName evidence="1">Uncharacterized protein</fullName>
    </submittedName>
</protein>
<sequence length="240" mass="27150">SGQSGNSCVWRRDYPGFQYRLCSDTAIQITITPVGDVYRVRVWQYRQDDSHNEPVVMWQKDYATPPDISAWDQEEIPRIGCPSGCDCTADAKVLLTADFTTSCDDLPWACLSGCACGFFDEDVAPDVSITLAGITGDVCCTRFNGTFILTNDRRFEQCTWRYTFPDHPECPASNIVLQLQFLATATLSINFPVSSTKFQYIDPDGFRLNCNDFDFTCNLLVRHSTRCNTYLIPFPRLFTV</sequence>
<proteinExistence type="predicted"/>
<accession>A0A0F9GU82</accession>
<reference evidence="1" key="1">
    <citation type="journal article" date="2015" name="Nature">
        <title>Complex archaea that bridge the gap between prokaryotes and eukaryotes.</title>
        <authorList>
            <person name="Spang A."/>
            <person name="Saw J.H."/>
            <person name="Jorgensen S.L."/>
            <person name="Zaremba-Niedzwiedzka K."/>
            <person name="Martijn J."/>
            <person name="Lind A.E."/>
            <person name="van Eijk R."/>
            <person name="Schleper C."/>
            <person name="Guy L."/>
            <person name="Ettema T.J."/>
        </authorList>
    </citation>
    <scope>NUCLEOTIDE SEQUENCE</scope>
</reference>
<organism evidence="1">
    <name type="scientific">marine sediment metagenome</name>
    <dbReference type="NCBI Taxonomy" id="412755"/>
    <lineage>
        <taxon>unclassified sequences</taxon>
        <taxon>metagenomes</taxon>
        <taxon>ecological metagenomes</taxon>
    </lineage>
</organism>
<name>A0A0F9GU82_9ZZZZ</name>
<dbReference type="AlphaFoldDB" id="A0A0F9GU82"/>
<comment type="caution">
    <text evidence="1">The sequence shown here is derived from an EMBL/GenBank/DDBJ whole genome shotgun (WGS) entry which is preliminary data.</text>
</comment>
<feature type="non-terminal residue" evidence="1">
    <location>
        <position position="1"/>
    </location>
</feature>